<comment type="caution">
    <text evidence="3">The sequence shown here is derived from an EMBL/GenBank/DDBJ whole genome shotgun (WGS) entry which is preliminary data.</text>
</comment>
<sequence length="246" mass="27139">MSETPTLESFIATKFAALHLAVPPDDVEMMARFVEEDGIERADVADGVRGMLEGAVETLPPDDELIRTIDAIIDEQARLTAEAEAAEAEAQAAAAAAAESKPDVEAVLASLTEAELAEARKAALLRQYAYVEGGPEERADGPRSTAKEEAEVKKAAEERRRLVEEALRVDARRKKYRKQTIDDPLEWNNLNREKVQAVAAMQRTAHADAAKQRKDRDKAALDKQRADQAKAKADRQKKAQKQERRG</sequence>
<dbReference type="InterPro" id="IPR037666">
    <property type="entry name" value="CCDC43"/>
</dbReference>
<dbReference type="PANTHER" id="PTHR31684:SF2">
    <property type="entry name" value="COILED-COIL DOMAIN-CONTAINING PROTEIN 43"/>
    <property type="match status" value="1"/>
</dbReference>
<evidence type="ECO:0000313" key="3">
    <source>
        <dbReference type="EMBL" id="GMK54132.1"/>
    </source>
</evidence>
<organism evidence="3 4">
    <name type="scientific">Cutaneotrichosporon spelunceum</name>
    <dbReference type="NCBI Taxonomy" id="1672016"/>
    <lineage>
        <taxon>Eukaryota</taxon>
        <taxon>Fungi</taxon>
        <taxon>Dikarya</taxon>
        <taxon>Basidiomycota</taxon>
        <taxon>Agaricomycotina</taxon>
        <taxon>Tremellomycetes</taxon>
        <taxon>Trichosporonales</taxon>
        <taxon>Trichosporonaceae</taxon>
        <taxon>Cutaneotrichosporon</taxon>
    </lineage>
</organism>
<dbReference type="Proteomes" id="UP001222932">
    <property type="component" value="Unassembled WGS sequence"/>
</dbReference>
<reference evidence="3" key="1">
    <citation type="journal article" date="2023" name="BMC Genomics">
        <title>Chromosome-level genome assemblies of Cutaneotrichosporon spp. (Trichosporonales, Basidiomycota) reveal imbalanced evolution between nucleotide sequences and chromosome synteny.</title>
        <authorList>
            <person name="Kobayashi Y."/>
            <person name="Kayamori A."/>
            <person name="Aoki K."/>
            <person name="Shiwa Y."/>
            <person name="Matsutani M."/>
            <person name="Fujita N."/>
            <person name="Sugita T."/>
            <person name="Iwasaki W."/>
            <person name="Tanaka N."/>
            <person name="Takashima M."/>
        </authorList>
    </citation>
    <scope>NUCLEOTIDE SEQUENCE</scope>
    <source>
        <strain evidence="3">HIS016</strain>
    </source>
</reference>
<accession>A0AAD3TPH9</accession>
<feature type="region of interest" description="Disordered" evidence="2">
    <location>
        <begin position="198"/>
        <end position="246"/>
    </location>
</feature>
<feature type="region of interest" description="Disordered" evidence="2">
    <location>
        <begin position="134"/>
        <end position="155"/>
    </location>
</feature>
<name>A0AAD3TPH9_9TREE</name>
<reference evidence="3" key="2">
    <citation type="submission" date="2023-06" db="EMBL/GenBank/DDBJ databases">
        <authorList>
            <person name="Kobayashi Y."/>
            <person name="Kayamori A."/>
            <person name="Aoki K."/>
            <person name="Shiwa Y."/>
            <person name="Fujita N."/>
            <person name="Sugita T."/>
            <person name="Iwasaki W."/>
            <person name="Tanaka N."/>
            <person name="Takashima M."/>
        </authorList>
    </citation>
    <scope>NUCLEOTIDE SEQUENCE</scope>
    <source>
        <strain evidence="3">HIS016</strain>
    </source>
</reference>
<dbReference type="PANTHER" id="PTHR31684">
    <property type="entry name" value="COILED-COIL DOMAIN-CONTAINING PROTEIN 43"/>
    <property type="match status" value="1"/>
</dbReference>
<dbReference type="EMBL" id="BTCM01000001">
    <property type="protein sequence ID" value="GMK54132.1"/>
    <property type="molecule type" value="Genomic_DNA"/>
</dbReference>
<keyword evidence="4" id="KW-1185">Reference proteome</keyword>
<evidence type="ECO:0000313" key="4">
    <source>
        <dbReference type="Proteomes" id="UP001222932"/>
    </source>
</evidence>
<feature type="compositionally biased region" description="Basic and acidic residues" evidence="2">
    <location>
        <begin position="205"/>
        <end position="246"/>
    </location>
</feature>
<protein>
    <submittedName>
        <fullName evidence="3">Uncharacterized protein</fullName>
    </submittedName>
</protein>
<evidence type="ECO:0000256" key="2">
    <source>
        <dbReference type="SAM" id="MobiDB-lite"/>
    </source>
</evidence>
<feature type="coiled-coil region" evidence="1">
    <location>
        <begin position="69"/>
        <end position="98"/>
    </location>
</feature>
<keyword evidence="1" id="KW-0175">Coiled coil</keyword>
<evidence type="ECO:0000256" key="1">
    <source>
        <dbReference type="SAM" id="Coils"/>
    </source>
</evidence>
<dbReference type="AlphaFoldDB" id="A0AAD3TPH9"/>
<gene>
    <name evidence="3" type="ORF">CspeluHIS016_0107180</name>
</gene>
<feature type="compositionally biased region" description="Basic and acidic residues" evidence="2">
    <location>
        <begin position="135"/>
        <end position="155"/>
    </location>
</feature>
<proteinExistence type="predicted"/>